<proteinExistence type="predicted"/>
<reference evidence="3" key="1">
    <citation type="submission" date="2023-07" db="EMBL/GenBank/DDBJ databases">
        <title>30 novel species of actinomycetes from the DSMZ collection.</title>
        <authorList>
            <person name="Nouioui I."/>
        </authorList>
    </citation>
    <scope>NUCLEOTIDE SEQUENCE [LARGE SCALE GENOMIC DNA]</scope>
    <source>
        <strain evidence="3">DSM 44743</strain>
    </source>
</reference>
<keyword evidence="1" id="KW-0812">Transmembrane</keyword>
<dbReference type="RefSeq" id="WP_311509630.1">
    <property type="nucleotide sequence ID" value="NZ_JAVREP010000001.1"/>
</dbReference>
<dbReference type="Proteomes" id="UP001183390">
    <property type="component" value="Unassembled WGS sequence"/>
</dbReference>
<accession>A0ABU2M2P3</accession>
<evidence type="ECO:0008006" key="4">
    <source>
        <dbReference type="Google" id="ProtNLM"/>
    </source>
</evidence>
<feature type="transmembrane region" description="Helical" evidence="1">
    <location>
        <begin position="12"/>
        <end position="32"/>
    </location>
</feature>
<keyword evidence="1" id="KW-0472">Membrane</keyword>
<keyword evidence="1" id="KW-1133">Transmembrane helix</keyword>
<dbReference type="EMBL" id="JAVREP010000001">
    <property type="protein sequence ID" value="MDT0326862.1"/>
    <property type="molecule type" value="Genomic_DNA"/>
</dbReference>
<comment type="caution">
    <text evidence="2">The sequence shown here is derived from an EMBL/GenBank/DDBJ whole genome shotgun (WGS) entry which is preliminary data.</text>
</comment>
<organism evidence="2 3">
    <name type="scientific">Nocardiopsis lambiniae</name>
    <dbReference type="NCBI Taxonomy" id="3075539"/>
    <lineage>
        <taxon>Bacteria</taxon>
        <taxon>Bacillati</taxon>
        <taxon>Actinomycetota</taxon>
        <taxon>Actinomycetes</taxon>
        <taxon>Streptosporangiales</taxon>
        <taxon>Nocardiopsidaceae</taxon>
        <taxon>Nocardiopsis</taxon>
    </lineage>
</organism>
<evidence type="ECO:0000313" key="2">
    <source>
        <dbReference type="EMBL" id="MDT0326862.1"/>
    </source>
</evidence>
<sequence length="163" mass="17332">MRDGHLSTPTVAIAGWLFADLLLAFLIITLGMDSRPPAEPDPVTEEVVEPVPHGLDLDPIVVELQGVSPAGAAAGEEEIVEELREALLEHDLADREAGMVLTFGANGGPAEGERFASDINGLLPRVHPGVFDDAVTRTFHSLGGSVGWLRIEIYLFAASEPTD</sequence>
<evidence type="ECO:0000313" key="3">
    <source>
        <dbReference type="Proteomes" id="UP001183390"/>
    </source>
</evidence>
<name>A0ABU2M2P3_9ACTN</name>
<protein>
    <recommendedName>
        <fullName evidence="4">Biopolymer transporter ExbD</fullName>
    </recommendedName>
</protein>
<evidence type="ECO:0000256" key="1">
    <source>
        <dbReference type="SAM" id="Phobius"/>
    </source>
</evidence>
<keyword evidence="3" id="KW-1185">Reference proteome</keyword>
<gene>
    <name evidence="2" type="ORF">RM479_00355</name>
</gene>